<reference evidence="1 2" key="1">
    <citation type="journal article" date="2024" name="IMA Fungus">
        <title>Apiospora arundinis, a panoply of carbohydrate-active enzymes and secondary metabolites.</title>
        <authorList>
            <person name="Sorensen T."/>
            <person name="Petersen C."/>
            <person name="Muurmann A.T."/>
            <person name="Christiansen J.V."/>
            <person name="Brundto M.L."/>
            <person name="Overgaard C.K."/>
            <person name="Boysen A.T."/>
            <person name="Wollenberg R.D."/>
            <person name="Larsen T.O."/>
            <person name="Sorensen J.L."/>
            <person name="Nielsen K.L."/>
            <person name="Sondergaard T.E."/>
        </authorList>
    </citation>
    <scope>NUCLEOTIDE SEQUENCE [LARGE SCALE GENOMIC DNA]</scope>
    <source>
        <strain evidence="1 2">AAU 773</strain>
    </source>
</reference>
<gene>
    <name evidence="1" type="ORF">PGQ11_011316</name>
</gene>
<dbReference type="Proteomes" id="UP001390339">
    <property type="component" value="Unassembled WGS sequence"/>
</dbReference>
<proteinExistence type="predicted"/>
<comment type="caution">
    <text evidence="1">The sequence shown here is derived from an EMBL/GenBank/DDBJ whole genome shotgun (WGS) entry which is preliminary data.</text>
</comment>
<keyword evidence="2" id="KW-1185">Reference proteome</keyword>
<sequence length="86" mass="9413">MTYQSALRAHRIQLEGTVRYDSQGTKASGGGLDQHLVVNHLQLSMAIHVLDATHEIRARLVLTAGAVADWSVDVANRDLDEDDVYG</sequence>
<protein>
    <submittedName>
        <fullName evidence="1">Uncharacterized protein</fullName>
    </submittedName>
</protein>
<organism evidence="1 2">
    <name type="scientific">Apiospora arundinis</name>
    <dbReference type="NCBI Taxonomy" id="335852"/>
    <lineage>
        <taxon>Eukaryota</taxon>
        <taxon>Fungi</taxon>
        <taxon>Dikarya</taxon>
        <taxon>Ascomycota</taxon>
        <taxon>Pezizomycotina</taxon>
        <taxon>Sordariomycetes</taxon>
        <taxon>Xylariomycetidae</taxon>
        <taxon>Amphisphaeriales</taxon>
        <taxon>Apiosporaceae</taxon>
        <taxon>Apiospora</taxon>
    </lineage>
</organism>
<accession>A0ABR2HZB6</accession>
<name>A0ABR2HZB6_9PEZI</name>
<evidence type="ECO:0000313" key="1">
    <source>
        <dbReference type="EMBL" id="KAK8855404.1"/>
    </source>
</evidence>
<dbReference type="EMBL" id="JAPCWZ010000007">
    <property type="protein sequence ID" value="KAK8855404.1"/>
    <property type="molecule type" value="Genomic_DNA"/>
</dbReference>
<evidence type="ECO:0000313" key="2">
    <source>
        <dbReference type="Proteomes" id="UP001390339"/>
    </source>
</evidence>